<dbReference type="PANTHER" id="PTHR43775">
    <property type="entry name" value="FATTY ACID SYNTHASE"/>
    <property type="match status" value="1"/>
</dbReference>
<dbReference type="InterPro" id="IPR018201">
    <property type="entry name" value="Ketoacyl_synth_AS"/>
</dbReference>
<gene>
    <name evidence="6" type="ORF">AMON00008_LOCUS54230</name>
</gene>
<dbReference type="InterPro" id="IPR014031">
    <property type="entry name" value="Ketoacyl_synth_C"/>
</dbReference>
<dbReference type="InterPro" id="IPR020841">
    <property type="entry name" value="PKS_Beta-ketoAc_synthase_dom"/>
</dbReference>
<dbReference type="PANTHER" id="PTHR43775:SF37">
    <property type="entry name" value="SI:DKEY-61P9.11"/>
    <property type="match status" value="1"/>
</dbReference>
<dbReference type="InterPro" id="IPR050091">
    <property type="entry name" value="PKS_NRPS_Biosynth_Enz"/>
</dbReference>
<dbReference type="GO" id="GO:0006633">
    <property type="term" value="P:fatty acid biosynthetic process"/>
    <property type="evidence" value="ECO:0007669"/>
    <property type="project" value="InterPro"/>
</dbReference>
<protein>
    <recommendedName>
        <fullName evidence="5">Ketosynthase family 3 (KS3) domain-containing protein</fullName>
    </recommendedName>
</protein>
<evidence type="ECO:0000256" key="4">
    <source>
        <dbReference type="RuleBase" id="RU003694"/>
    </source>
</evidence>
<dbReference type="NCBIfam" id="TIGR04556">
    <property type="entry name" value="PKS_assoc"/>
    <property type="match status" value="1"/>
</dbReference>
<keyword evidence="1" id="KW-0596">Phosphopantetheine</keyword>
<dbReference type="InterPro" id="IPR014030">
    <property type="entry name" value="Ketoacyl_synth_N"/>
</dbReference>
<dbReference type="EMBL" id="HBNR01076315">
    <property type="protein sequence ID" value="CAE4652713.1"/>
    <property type="molecule type" value="Transcribed_RNA"/>
</dbReference>
<dbReference type="InterPro" id="IPR030834">
    <property type="entry name" value="PKS_assoc_dom"/>
</dbReference>
<reference evidence="6" key="1">
    <citation type="submission" date="2021-01" db="EMBL/GenBank/DDBJ databases">
        <authorList>
            <person name="Corre E."/>
            <person name="Pelletier E."/>
            <person name="Niang G."/>
            <person name="Scheremetjew M."/>
            <person name="Finn R."/>
            <person name="Kale V."/>
            <person name="Holt S."/>
            <person name="Cochrane G."/>
            <person name="Meng A."/>
            <person name="Brown T."/>
            <person name="Cohen L."/>
        </authorList>
    </citation>
    <scope>NUCLEOTIDE SEQUENCE</scope>
    <source>
        <strain evidence="6">CCMP3105</strain>
    </source>
</reference>
<evidence type="ECO:0000259" key="5">
    <source>
        <dbReference type="PROSITE" id="PS52004"/>
    </source>
</evidence>
<dbReference type="CDD" id="cd00833">
    <property type="entry name" value="PKS"/>
    <property type="match status" value="1"/>
</dbReference>
<accession>A0A7S4SS80</accession>
<evidence type="ECO:0000256" key="3">
    <source>
        <dbReference type="ARBA" id="ARBA00022679"/>
    </source>
</evidence>
<evidence type="ECO:0000256" key="2">
    <source>
        <dbReference type="ARBA" id="ARBA00022553"/>
    </source>
</evidence>
<dbReference type="SUPFAM" id="SSF53901">
    <property type="entry name" value="Thiolase-like"/>
    <property type="match status" value="1"/>
</dbReference>
<comment type="similarity">
    <text evidence="4">Belongs to the thiolase-like superfamily. Beta-ketoacyl-ACP synthases family.</text>
</comment>
<dbReference type="Gene3D" id="3.40.47.10">
    <property type="match status" value="1"/>
</dbReference>
<keyword evidence="3 4" id="KW-0808">Transferase</keyword>
<dbReference type="PROSITE" id="PS52004">
    <property type="entry name" value="KS3_2"/>
    <property type="match status" value="1"/>
</dbReference>
<keyword evidence="2" id="KW-0597">Phosphoprotein</keyword>
<dbReference type="GO" id="GO:0004315">
    <property type="term" value="F:3-oxoacyl-[acyl-carrier-protein] synthase activity"/>
    <property type="evidence" value="ECO:0007669"/>
    <property type="project" value="InterPro"/>
</dbReference>
<sequence>MDEAGEEELEPAVQLYLYEGLLVEIHGVGVAVEPYVPETDTPSSEILHIDGKVGRCLEFKKDQEKYVVQLFNAYYVLVAEANLKEWEPLGLEEGGFDLVWPSALPDGPPAADALPAFAGLVAEIVQQKGWCLIQTIADDITREEAVAQAVDMPHTAALKAELLPDYLGKDGKGKISILEYQGLRGLMLDEDSYPWALAEYDQELTGLCKALSPWTAETMGFKSSGRRKGMVWSPLSGDAEEEESLAEALSEEDIDAGVLEAHLKFVRQRKLCFVNLIDNKGGELILYPRKDLYKDSAPVSLPLTPGKLLVYRCDWMSYCYKPLGDNAVSLTTWVVDESATLPDLNLAYLDVGDIQQKSEMMGIRVGPPMPTGYRMHAMNMHCRIPGGVHSVMSLSSLFVGGVDGFERIPQLRFDVDTYCTRPEEEKDPARSYVSHASMLSHAETTYFDNKFFGMTDEETFHVAPAQRLILEDGYTLLRLSGFNKEKLRGRRMASYLGDTGTDWNPFWMLREPEGGMRNPYSGKPWGNTQGSPHMAKGVNSHFSASRLAHCLGLVGSATSIDTACSASLVGVAVAVQGMRREEGRQDKSVTNKQEEDSVCMGINTLMSPFTFIGLCGPSMLAKKGRCFTFDYSASGYARGDGFGGMYIKPGEGEEDFASQLSCFMGVRVNQDGRSATLTAPNGVAQQACIRESMREAGVVASQITVAECHGTGTALGDPIEVGALRGVMEPRETPLLTTSAKSNIGHQEACAGMIGVIKCCLMVMSSQSAPNLHLRLLNPHLDVDGFPCFFASEISDTRLNSNYAGVSSFGFSGTNARADVWSQCKVGPRKAAKIDFEKVDQIHVRCPVTMGLIEYLTGEPITKTFRSKKKYKADVLRDEFAPYDVSAYAYDGNFRYRREPLLDNQDEELDPEIGVYICGSWSGFTRQDVMGRQGNGMYVCTITLGEARYEMFSLTINEDPNMAIYPVILNANRHIQIEGPSGGRDGRCWLIDGRDACVPCGTKYEIRFRWHSERMSIEWEEVSGGLPLCPVLEYEHSYSLLGTFAPSTFVNMPRVKDEEGVWEGAFKLGVTGTEQFQIARDGDIRQRIYPAKAETIRTQVPIRGPDEFGGKKSWLVRGPTGDTVTVRLQIIDAKIHVTISSEIKGSRVWENVTGWERHQYSLVGSFTSWMPADMVMDQEEPGVFRGFGKIGENWSPEVGAFVEFFQVCVEEDREQAWYPVLDATNPGDVIALGPDSGGKEKNWMISSPVPNVRFDVVLNLNVIDRRKIVTWNWADYLEDT</sequence>
<dbReference type="AlphaFoldDB" id="A0A7S4SS80"/>
<evidence type="ECO:0000256" key="1">
    <source>
        <dbReference type="ARBA" id="ARBA00022450"/>
    </source>
</evidence>
<dbReference type="SMART" id="SM00825">
    <property type="entry name" value="PKS_KS"/>
    <property type="match status" value="1"/>
</dbReference>
<feature type="domain" description="Ketosynthase family 3 (KS3)" evidence="5">
    <location>
        <begin position="372"/>
        <end position="822"/>
    </location>
</feature>
<dbReference type="GO" id="GO:0004312">
    <property type="term" value="F:fatty acid synthase activity"/>
    <property type="evidence" value="ECO:0007669"/>
    <property type="project" value="TreeGrafter"/>
</dbReference>
<dbReference type="Pfam" id="PF02801">
    <property type="entry name" value="Ketoacyl-synt_C"/>
    <property type="match status" value="1"/>
</dbReference>
<dbReference type="PROSITE" id="PS00606">
    <property type="entry name" value="KS3_1"/>
    <property type="match status" value="1"/>
</dbReference>
<organism evidence="6">
    <name type="scientific">Alexandrium monilatum</name>
    <dbReference type="NCBI Taxonomy" id="311494"/>
    <lineage>
        <taxon>Eukaryota</taxon>
        <taxon>Sar</taxon>
        <taxon>Alveolata</taxon>
        <taxon>Dinophyceae</taxon>
        <taxon>Gonyaulacales</taxon>
        <taxon>Pyrocystaceae</taxon>
        <taxon>Alexandrium</taxon>
    </lineage>
</organism>
<name>A0A7S4SS80_9DINO</name>
<proteinExistence type="inferred from homology"/>
<dbReference type="Pfam" id="PF00109">
    <property type="entry name" value="ketoacyl-synt"/>
    <property type="match status" value="1"/>
</dbReference>
<evidence type="ECO:0000313" key="6">
    <source>
        <dbReference type="EMBL" id="CAE4652713.1"/>
    </source>
</evidence>
<dbReference type="InterPro" id="IPR016039">
    <property type="entry name" value="Thiolase-like"/>
</dbReference>